<gene>
    <name evidence="4" type="ORF">BCAMP_10615</name>
</gene>
<dbReference type="SUPFAM" id="SSF46955">
    <property type="entry name" value="Putative DNA-binding domain"/>
    <property type="match status" value="1"/>
</dbReference>
<keyword evidence="1" id="KW-0238">DNA-binding</keyword>
<dbReference type="PANTHER" id="PTHR30204:SF96">
    <property type="entry name" value="CHROMOSOME-ANCHORING PROTEIN RACA"/>
    <property type="match status" value="1"/>
</dbReference>
<comment type="caution">
    <text evidence="4">The sequence shown here is derived from an EMBL/GenBank/DDBJ whole genome shotgun (WGS) entry which is preliminary data.</text>
</comment>
<feature type="domain" description="HTH merR-type" evidence="3">
    <location>
        <begin position="1"/>
        <end position="67"/>
    </location>
</feature>
<dbReference type="PANTHER" id="PTHR30204">
    <property type="entry name" value="REDOX-CYCLING DRUG-SENSING TRANSCRIPTIONAL ACTIVATOR SOXR"/>
    <property type="match status" value="1"/>
</dbReference>
<proteinExistence type="predicted"/>
<feature type="coiled-coil region" evidence="2">
    <location>
        <begin position="80"/>
        <end position="107"/>
    </location>
</feature>
<evidence type="ECO:0000313" key="4">
    <source>
        <dbReference type="EMBL" id="EUJ36721.1"/>
    </source>
</evidence>
<sequence length="136" mass="16313">MKNIGQISKKYGISTRTLRYYEEENLIKSVKKQQRFYCESEVERIERIIYLRKHKFTIKEIKDILLHPLFIDDLLKYIYIRRLKTKIATLEMELEKLTEEISKENICGIDTSQMSSNILEDLNSDENAIALNKRFF</sequence>
<keyword evidence="2" id="KW-0175">Coiled coil</keyword>
<dbReference type="GO" id="GO:0003700">
    <property type="term" value="F:DNA-binding transcription factor activity"/>
    <property type="evidence" value="ECO:0007669"/>
    <property type="project" value="InterPro"/>
</dbReference>
<dbReference type="GO" id="GO:0003677">
    <property type="term" value="F:DNA binding"/>
    <property type="evidence" value="ECO:0007669"/>
    <property type="project" value="UniProtKB-KW"/>
</dbReference>
<dbReference type="InterPro" id="IPR009061">
    <property type="entry name" value="DNA-bd_dom_put_sf"/>
</dbReference>
<reference evidence="4 5" key="1">
    <citation type="submission" date="2012-12" db="EMBL/GenBank/DDBJ databases">
        <title>Novel taxa of Listeriaceae from agricultural environments in the United States.</title>
        <authorList>
            <person name="den Bakker H.C."/>
            <person name="Allred A."/>
            <person name="Warchocki S."/>
            <person name="Wright E.M."/>
            <person name="Burrell A."/>
            <person name="Nightingale K.K."/>
            <person name="Kephart D."/>
            <person name="Wiedmann M."/>
        </authorList>
    </citation>
    <scope>NUCLEOTIDE SEQUENCE [LARGE SCALE GENOMIC DNA]</scope>
    <source>
        <strain evidence="4 5">FSL F6-1037</strain>
    </source>
</reference>
<name>W7CLH3_9LIST</name>
<evidence type="ECO:0000313" key="5">
    <source>
        <dbReference type="Proteomes" id="UP000019243"/>
    </source>
</evidence>
<keyword evidence="5" id="KW-1185">Reference proteome</keyword>
<dbReference type="InterPro" id="IPR000551">
    <property type="entry name" value="MerR-type_HTH_dom"/>
</dbReference>
<dbReference type="RefSeq" id="WP_035315302.1">
    <property type="nucleotide sequence ID" value="NZ_AODH01000045.1"/>
</dbReference>
<dbReference type="PROSITE" id="PS50937">
    <property type="entry name" value="HTH_MERR_2"/>
    <property type="match status" value="1"/>
</dbReference>
<evidence type="ECO:0000259" key="3">
    <source>
        <dbReference type="PROSITE" id="PS50937"/>
    </source>
</evidence>
<dbReference type="CDD" id="cd00592">
    <property type="entry name" value="HTH_MerR-like"/>
    <property type="match status" value="1"/>
</dbReference>
<dbReference type="SMART" id="SM00422">
    <property type="entry name" value="HTH_MERR"/>
    <property type="match status" value="1"/>
</dbReference>
<dbReference type="AlphaFoldDB" id="W7CLH3"/>
<dbReference type="Proteomes" id="UP000019243">
    <property type="component" value="Unassembled WGS sequence"/>
</dbReference>
<dbReference type="EMBL" id="AODH01000045">
    <property type="protein sequence ID" value="EUJ36721.1"/>
    <property type="molecule type" value="Genomic_DNA"/>
</dbReference>
<organism evidence="4 5">
    <name type="scientific">Brochothrix campestris FSL F6-1037</name>
    <dbReference type="NCBI Taxonomy" id="1265861"/>
    <lineage>
        <taxon>Bacteria</taxon>
        <taxon>Bacillati</taxon>
        <taxon>Bacillota</taxon>
        <taxon>Bacilli</taxon>
        <taxon>Bacillales</taxon>
        <taxon>Listeriaceae</taxon>
        <taxon>Brochothrix</taxon>
    </lineage>
</organism>
<dbReference type="STRING" id="1265861.BCAMP_10615"/>
<dbReference type="Gene3D" id="1.10.1660.10">
    <property type="match status" value="1"/>
</dbReference>
<dbReference type="InterPro" id="IPR047057">
    <property type="entry name" value="MerR_fam"/>
</dbReference>
<dbReference type="Pfam" id="PF13411">
    <property type="entry name" value="MerR_1"/>
    <property type="match status" value="1"/>
</dbReference>
<accession>W7CLH3</accession>
<protein>
    <submittedName>
        <fullName evidence="4">MerR family transcriptional regulator</fullName>
    </submittedName>
</protein>
<evidence type="ECO:0000256" key="1">
    <source>
        <dbReference type="ARBA" id="ARBA00023125"/>
    </source>
</evidence>
<evidence type="ECO:0000256" key="2">
    <source>
        <dbReference type="SAM" id="Coils"/>
    </source>
</evidence>